<sequence>MSSTGAFDPNVFYGALLIGLVLSAVLFGVSTVQVYIYHGRFPDDRVRLKALVAFLWLMEGAHLGMITNLAYTWMVTDFGQPELMLGRIPRSLSGTIIVTSVISVTVQGFFSYRIYALSRSWLATVFSYSITLVRLGLGTSIFALSLTAPSLAAFNAQYQWLLITLWSLTAAGDITITLALVYLLWRQRSKVMSHTTQLLDKVIKWTVETGVTTSLFTTLMLICFHTMPDNLVWMAFFFIEARLFVNSLLAALNSRTVLRELHQQSGSGNQSATQDGGANLNGAVGMLSFKRQSPTTAISVDVHSHLDLDDSDGNWSRSGSNLKGAVTW</sequence>
<dbReference type="AlphaFoldDB" id="A0A8H6SBG7"/>
<dbReference type="InterPro" id="IPR045339">
    <property type="entry name" value="DUF6534"/>
</dbReference>
<dbReference type="OrthoDB" id="2535105at2759"/>
<feature type="transmembrane region" description="Helical" evidence="1">
    <location>
        <begin position="122"/>
        <end position="146"/>
    </location>
</feature>
<name>A0A8H6SBG7_MYCCL</name>
<dbReference type="Pfam" id="PF20152">
    <property type="entry name" value="DUF6534"/>
    <property type="match status" value="1"/>
</dbReference>
<evidence type="ECO:0000313" key="3">
    <source>
        <dbReference type="EMBL" id="KAF7296353.1"/>
    </source>
</evidence>
<feature type="transmembrane region" description="Helical" evidence="1">
    <location>
        <begin position="158"/>
        <end position="185"/>
    </location>
</feature>
<proteinExistence type="predicted"/>
<feature type="transmembrane region" description="Helical" evidence="1">
    <location>
        <begin position="205"/>
        <end position="227"/>
    </location>
</feature>
<keyword evidence="1" id="KW-0812">Transmembrane</keyword>
<evidence type="ECO:0000313" key="4">
    <source>
        <dbReference type="Proteomes" id="UP000613580"/>
    </source>
</evidence>
<dbReference type="PANTHER" id="PTHR40465:SF1">
    <property type="entry name" value="DUF6534 DOMAIN-CONTAINING PROTEIN"/>
    <property type="match status" value="1"/>
</dbReference>
<keyword evidence="1" id="KW-1133">Transmembrane helix</keyword>
<keyword evidence="4" id="KW-1185">Reference proteome</keyword>
<evidence type="ECO:0000259" key="2">
    <source>
        <dbReference type="Pfam" id="PF20152"/>
    </source>
</evidence>
<evidence type="ECO:0000256" key="1">
    <source>
        <dbReference type="SAM" id="Phobius"/>
    </source>
</evidence>
<gene>
    <name evidence="3" type="ORF">HMN09_01105400</name>
</gene>
<feature type="transmembrane region" description="Helical" evidence="1">
    <location>
        <begin position="50"/>
        <end position="71"/>
    </location>
</feature>
<protein>
    <recommendedName>
        <fullName evidence="2">DUF6534 domain-containing protein</fullName>
    </recommendedName>
</protein>
<comment type="caution">
    <text evidence="3">The sequence shown here is derived from an EMBL/GenBank/DDBJ whole genome shotgun (WGS) entry which is preliminary data.</text>
</comment>
<feature type="domain" description="DUF6534" evidence="2">
    <location>
        <begin position="170"/>
        <end position="256"/>
    </location>
</feature>
<feature type="transmembrane region" description="Helical" evidence="1">
    <location>
        <begin position="233"/>
        <end position="252"/>
    </location>
</feature>
<dbReference type="PANTHER" id="PTHR40465">
    <property type="entry name" value="CHROMOSOME 1, WHOLE GENOME SHOTGUN SEQUENCE"/>
    <property type="match status" value="1"/>
</dbReference>
<dbReference type="Proteomes" id="UP000613580">
    <property type="component" value="Unassembled WGS sequence"/>
</dbReference>
<reference evidence="3" key="1">
    <citation type="submission" date="2020-05" db="EMBL/GenBank/DDBJ databases">
        <title>Mycena genomes resolve the evolution of fungal bioluminescence.</title>
        <authorList>
            <person name="Tsai I.J."/>
        </authorList>
    </citation>
    <scope>NUCLEOTIDE SEQUENCE</scope>
    <source>
        <strain evidence="3">110903Hualien_Pintung</strain>
    </source>
</reference>
<organism evidence="3 4">
    <name type="scientific">Mycena chlorophos</name>
    <name type="common">Agaric fungus</name>
    <name type="synonym">Agaricus chlorophos</name>
    <dbReference type="NCBI Taxonomy" id="658473"/>
    <lineage>
        <taxon>Eukaryota</taxon>
        <taxon>Fungi</taxon>
        <taxon>Dikarya</taxon>
        <taxon>Basidiomycota</taxon>
        <taxon>Agaricomycotina</taxon>
        <taxon>Agaricomycetes</taxon>
        <taxon>Agaricomycetidae</taxon>
        <taxon>Agaricales</taxon>
        <taxon>Marasmiineae</taxon>
        <taxon>Mycenaceae</taxon>
        <taxon>Mycena</taxon>
    </lineage>
</organism>
<accession>A0A8H6SBG7</accession>
<dbReference type="EMBL" id="JACAZE010000017">
    <property type="protein sequence ID" value="KAF7296353.1"/>
    <property type="molecule type" value="Genomic_DNA"/>
</dbReference>
<feature type="transmembrane region" description="Helical" evidence="1">
    <location>
        <begin position="12"/>
        <end position="38"/>
    </location>
</feature>
<feature type="transmembrane region" description="Helical" evidence="1">
    <location>
        <begin position="91"/>
        <end position="110"/>
    </location>
</feature>
<keyword evidence="1" id="KW-0472">Membrane</keyword>